<evidence type="ECO:0000313" key="2">
    <source>
        <dbReference type="EMBL" id="KAL3871800.1"/>
    </source>
</evidence>
<feature type="compositionally biased region" description="Basic and acidic residues" evidence="1">
    <location>
        <begin position="370"/>
        <end position="392"/>
    </location>
</feature>
<feature type="compositionally biased region" description="Basic and acidic residues" evidence="1">
    <location>
        <begin position="298"/>
        <end position="331"/>
    </location>
</feature>
<reference evidence="2 3" key="1">
    <citation type="submission" date="2024-11" db="EMBL/GenBank/DDBJ databases">
        <title>Chromosome-level genome assembly of the freshwater bivalve Anodonta woodiana.</title>
        <authorList>
            <person name="Chen X."/>
        </authorList>
    </citation>
    <scope>NUCLEOTIDE SEQUENCE [LARGE SCALE GENOMIC DNA]</scope>
    <source>
        <strain evidence="2">MN2024</strain>
        <tissue evidence="2">Gills</tissue>
    </source>
</reference>
<feature type="region of interest" description="Disordered" evidence="1">
    <location>
        <begin position="134"/>
        <end position="455"/>
    </location>
</feature>
<feature type="region of interest" description="Disordered" evidence="1">
    <location>
        <begin position="611"/>
        <end position="633"/>
    </location>
</feature>
<dbReference type="Proteomes" id="UP001634394">
    <property type="component" value="Unassembled WGS sequence"/>
</dbReference>
<protein>
    <recommendedName>
        <fullName evidence="4">Dentin sialophosphoprotein-like</fullName>
    </recommendedName>
</protein>
<organism evidence="2 3">
    <name type="scientific">Sinanodonta woodiana</name>
    <name type="common">Chinese pond mussel</name>
    <name type="synonym">Anodonta woodiana</name>
    <dbReference type="NCBI Taxonomy" id="1069815"/>
    <lineage>
        <taxon>Eukaryota</taxon>
        <taxon>Metazoa</taxon>
        <taxon>Spiralia</taxon>
        <taxon>Lophotrochozoa</taxon>
        <taxon>Mollusca</taxon>
        <taxon>Bivalvia</taxon>
        <taxon>Autobranchia</taxon>
        <taxon>Heteroconchia</taxon>
        <taxon>Palaeoheterodonta</taxon>
        <taxon>Unionida</taxon>
        <taxon>Unionoidea</taxon>
        <taxon>Unionidae</taxon>
        <taxon>Unioninae</taxon>
        <taxon>Sinanodonta</taxon>
    </lineage>
</organism>
<keyword evidence="3" id="KW-1185">Reference proteome</keyword>
<feature type="compositionally biased region" description="Polar residues" evidence="1">
    <location>
        <begin position="275"/>
        <end position="297"/>
    </location>
</feature>
<dbReference type="InterPro" id="IPR046426">
    <property type="entry name" value="DAXX_histone-bd_sf"/>
</dbReference>
<accession>A0ABD3WE75</accession>
<feature type="compositionally biased region" description="Polar residues" evidence="1">
    <location>
        <begin position="353"/>
        <end position="369"/>
    </location>
</feature>
<feature type="compositionally biased region" description="Basic and acidic residues" evidence="1">
    <location>
        <begin position="342"/>
        <end position="351"/>
    </location>
</feature>
<feature type="compositionally biased region" description="Polar residues" evidence="1">
    <location>
        <begin position="138"/>
        <end position="160"/>
    </location>
</feature>
<dbReference type="InterPro" id="IPR038298">
    <property type="entry name" value="Daxx_N_sf"/>
</dbReference>
<dbReference type="EMBL" id="JBJQND010000007">
    <property type="protein sequence ID" value="KAL3871800.1"/>
    <property type="molecule type" value="Genomic_DNA"/>
</dbReference>
<feature type="compositionally biased region" description="Polar residues" evidence="1">
    <location>
        <begin position="415"/>
        <end position="431"/>
    </location>
</feature>
<comment type="caution">
    <text evidence="2">The sequence shown here is derived from an EMBL/GenBank/DDBJ whole genome shotgun (WGS) entry which is preliminary data.</text>
</comment>
<dbReference type="Gene3D" id="1.20.58.2170">
    <property type="match status" value="1"/>
</dbReference>
<feature type="compositionally biased region" description="Basic and acidic residues" evidence="1">
    <location>
        <begin position="206"/>
        <end position="215"/>
    </location>
</feature>
<feature type="compositionally biased region" description="Basic and acidic residues" evidence="1">
    <location>
        <begin position="235"/>
        <end position="244"/>
    </location>
</feature>
<sequence length="754" mass="82295">MAAKFSEFLEFCKDYLKDAKSKDIQKLIHKRYNDCSAAYIDSSGFSDLLCITRAKIESDPQHFFVHLRDFLNELKESKYKRQAFHRKRTLEDTDDSCSSPKVAWSEENSNQSANASCFRDAFKRFLSQRVVTEGSDGHVSSNSQEGNFSDGQVSSGQQKGDVSDFDGHVSSEQQKGDVSDSDGQVSSEQQKGDVSDSDGQVSSEQQKGEVSDSDGHVSSNSQEGNISDGQVSSEQQKDVSDFDGHVSSNSQEGNISDGQVSSEQQKGDVSDSDGHMSSNSQEGNISDGQASSGQQKGDVSDFDGHVSSEQQKGDVSDSDGHVSSEQQKGDVSDSDGQVSSEQQKDVSDFDGHVSSNSQEGNISDGQVSSEEQKGDVSDFDGHVSSEQQKGDVSDSDGLVSSGQQKRDVFDGHVSSDGQEVNVTGHVSSNSPEENENLAGCDYNSDSQTKASEDSFVESIHPVATQQEKVDPDKPTVLEDAALVELHTKVSSSDNESINSMGITIAEVKSLTSIDDDISTYASSGEVSNDTNASTKSQLEITNNIKRESDKSITISKNDICDELLFSDEDNIEETKSQKSLLLLESEEDGVYAKDKVFELTVDYVSNKFDSENVSLTPDKSSSSSKSQFNKNKDQKVRNLLRVESCHSESDSDRAGIRKKELLDESFASTKTSVETDDDVSVIAGDVDNKSSHYQTDDAEESSASVQARKKGSRRQIEYLEKLLKKLRDKIESIQSRELSLDDLDDEISDYILED</sequence>
<dbReference type="Gene3D" id="1.10.8.810">
    <property type="entry name" value="Daxx helical bundle domain"/>
    <property type="match status" value="1"/>
</dbReference>
<feature type="non-terminal residue" evidence="2">
    <location>
        <position position="754"/>
    </location>
</feature>
<feature type="compositionally biased region" description="Polar residues" evidence="1">
    <location>
        <begin position="246"/>
        <end position="264"/>
    </location>
</feature>
<proteinExistence type="predicted"/>
<evidence type="ECO:0008006" key="4">
    <source>
        <dbReference type="Google" id="ProtNLM"/>
    </source>
</evidence>
<gene>
    <name evidence="2" type="ORF">ACJMK2_039772</name>
</gene>
<feature type="region of interest" description="Disordered" evidence="1">
    <location>
        <begin position="686"/>
        <end position="712"/>
    </location>
</feature>
<evidence type="ECO:0000256" key="1">
    <source>
        <dbReference type="SAM" id="MobiDB-lite"/>
    </source>
</evidence>
<feature type="compositionally biased region" description="Low complexity" evidence="1">
    <location>
        <begin position="618"/>
        <end position="629"/>
    </location>
</feature>
<name>A0ABD3WE75_SINWO</name>
<dbReference type="AlphaFoldDB" id="A0ABD3WE75"/>
<feature type="compositionally biased region" description="Basic and acidic residues" evidence="1">
    <location>
        <begin position="161"/>
        <end position="178"/>
    </location>
</feature>
<feature type="compositionally biased region" description="Basic and acidic residues" evidence="1">
    <location>
        <begin position="265"/>
        <end position="274"/>
    </location>
</feature>
<feature type="compositionally biased region" description="Polar residues" evidence="1">
    <location>
        <begin position="216"/>
        <end position="234"/>
    </location>
</feature>
<evidence type="ECO:0000313" key="3">
    <source>
        <dbReference type="Proteomes" id="UP001634394"/>
    </source>
</evidence>